<sequence>MAIKRISIIILSILFTQSLSLPNGCIESCTTYRQVSSYRTHQESGNRNDHTDSNIRNVNHLNLNYDRPGNWTEQNEYKVDNGHGKVYEEQGQYVEGPKRVRYFKKNYTSSYSNIYPSNSDLLQSERLINQNRNNALDTTNSQRIYEESRNSESYRQEHNYNKLHNDQLQQTYRERGSNIERLENLGKLSDRLQISQHGTSVGDSELLQGQNQHIGIRNDNWTRVNTYKTDDGNGRVSEEEGQYVIGPKTTRYYHQNYTSQYSTSFNPIHKITPNINDDLHSTIEKVNQEFENMERKIHQSSRLKQVTSSNTLHTDTMNTVQDNVNPTFRNIDLQVAESADYRHRDQNEHVPTNGNIYNVHQNQLSNRQIYTGDDTLYRNENNVYNRNRPTVQHQREEAYISQSHINVLPSNIPTLNSENNNYQRYRENEQIGLQRNINENYQREYLDTHQSQITQNYRSRDNLQHRTLNENMENYPHIRDGILQHQNWDVIGQRREIVNPNERNQYYSHQKISTYNKEIGHTLDNNYNPGYTGNLQQISSTQGHNHGMQDCAQIEQRYMRKYKRNAGNDGFSKIRNRQNYEKFRKDLKDYDKEKLPNSDHEIKSLRLPNKDLKKNTKDMIEQTQNNKRKKRHILNLEDIIAQNFDDLTQQTTGHIGFDQLSQKPKSHNQYYEDLTQQINDLAQQLGVFDDLTQQTSGHIEFGQKNQKPNTDDKYSEYYAEQIEDLLKELGLSDLLKQQTSGHIEFSQHNQKQNSQRLNHEELTKEIKYLIKQIEGFDDSTQQTFRHVEFGQQNQKPASRNQRFKDLTQQTDDLTQQTAGHIEFGQQNHKPGSHKQRFEDLTQQTSGQIEFGQQNQKPGSHNQRFEDLTQQSDDLTQQTSGHLEFGQQNQKPGSHNQRFEDLTQQSDDLTQQTSGHLEFGQHSQKP</sequence>
<organism evidence="4 5">
    <name type="scientific">Polistes dominula</name>
    <name type="common">European paper wasp</name>
    <name type="synonym">Vespa dominula</name>
    <dbReference type="NCBI Taxonomy" id="743375"/>
    <lineage>
        <taxon>Eukaryota</taxon>
        <taxon>Metazoa</taxon>
        <taxon>Ecdysozoa</taxon>
        <taxon>Arthropoda</taxon>
        <taxon>Hexapoda</taxon>
        <taxon>Insecta</taxon>
        <taxon>Pterygota</taxon>
        <taxon>Neoptera</taxon>
        <taxon>Endopterygota</taxon>
        <taxon>Hymenoptera</taxon>
        <taxon>Apocrita</taxon>
        <taxon>Aculeata</taxon>
        <taxon>Vespoidea</taxon>
        <taxon>Vespidae</taxon>
        <taxon>Polistinae</taxon>
        <taxon>Polistini</taxon>
        <taxon>Polistes</taxon>
    </lineage>
</organism>
<feature type="chain" id="PRO_5045034983" evidence="3">
    <location>
        <begin position="21"/>
        <end position="925"/>
    </location>
</feature>
<dbReference type="Proteomes" id="UP000694924">
    <property type="component" value="Unplaced"/>
</dbReference>
<proteinExistence type="predicted"/>
<dbReference type="RefSeq" id="XP_015189221.1">
    <property type="nucleotide sequence ID" value="XM_015333735.1"/>
</dbReference>
<evidence type="ECO:0000313" key="5">
    <source>
        <dbReference type="RefSeq" id="XP_015189221.1"/>
    </source>
</evidence>
<feature type="compositionally biased region" description="Polar residues" evidence="2">
    <location>
        <begin position="885"/>
        <end position="895"/>
    </location>
</feature>
<keyword evidence="4" id="KW-1185">Reference proteome</keyword>
<feature type="compositionally biased region" description="Low complexity" evidence="2">
    <location>
        <begin position="901"/>
        <end position="913"/>
    </location>
</feature>
<reference evidence="5" key="1">
    <citation type="submission" date="2025-08" db="UniProtKB">
        <authorList>
            <consortium name="RefSeq"/>
        </authorList>
    </citation>
    <scope>IDENTIFICATION</scope>
    <source>
        <tissue evidence="5">Whole body</tissue>
    </source>
</reference>
<evidence type="ECO:0000256" key="3">
    <source>
        <dbReference type="SAM" id="SignalP"/>
    </source>
</evidence>
<accession>A0ABM1J9T3</accession>
<feature type="region of interest" description="Disordered" evidence="2">
    <location>
        <begin position="883"/>
        <end position="925"/>
    </location>
</feature>
<feature type="coiled-coil region" evidence="1">
    <location>
        <begin position="276"/>
        <end position="303"/>
    </location>
</feature>
<keyword evidence="3" id="KW-0732">Signal</keyword>
<protein>
    <submittedName>
        <fullName evidence="5">GATA zinc finger domain-containing protein 14-like</fullName>
    </submittedName>
</protein>
<name>A0ABM1J9T3_POLDO</name>
<evidence type="ECO:0000256" key="1">
    <source>
        <dbReference type="SAM" id="Coils"/>
    </source>
</evidence>
<evidence type="ECO:0000313" key="4">
    <source>
        <dbReference type="Proteomes" id="UP000694924"/>
    </source>
</evidence>
<dbReference type="GeneID" id="107073195"/>
<keyword evidence="1" id="KW-0175">Coiled coil</keyword>
<gene>
    <name evidence="5" type="primary">LOC107073195</name>
</gene>
<feature type="signal peptide" evidence="3">
    <location>
        <begin position="1"/>
        <end position="20"/>
    </location>
</feature>
<feature type="non-terminal residue" evidence="5">
    <location>
        <position position="925"/>
    </location>
</feature>
<evidence type="ECO:0000256" key="2">
    <source>
        <dbReference type="SAM" id="MobiDB-lite"/>
    </source>
</evidence>